<feature type="transmembrane region" description="Helical" evidence="1">
    <location>
        <begin position="9"/>
        <end position="26"/>
    </location>
</feature>
<comment type="caution">
    <text evidence="2">The sequence shown here is derived from an EMBL/GenBank/DDBJ whole genome shotgun (WGS) entry which is preliminary data.</text>
</comment>
<evidence type="ECO:0000256" key="1">
    <source>
        <dbReference type="SAM" id="Phobius"/>
    </source>
</evidence>
<dbReference type="Pfam" id="PF07949">
    <property type="entry name" value="YbbR"/>
    <property type="match status" value="3"/>
</dbReference>
<accession>A0AAE3ATS8</accession>
<dbReference type="EMBL" id="JAJEQF010000017">
    <property type="protein sequence ID" value="MCC2167639.1"/>
    <property type="molecule type" value="Genomic_DNA"/>
</dbReference>
<dbReference type="PANTHER" id="PTHR37804:SF1">
    <property type="entry name" value="CDAA REGULATORY PROTEIN CDAR"/>
    <property type="match status" value="1"/>
</dbReference>
<proteinExistence type="predicted"/>
<dbReference type="PANTHER" id="PTHR37804">
    <property type="entry name" value="CDAA REGULATORY PROTEIN CDAR"/>
    <property type="match status" value="1"/>
</dbReference>
<evidence type="ECO:0000313" key="2">
    <source>
        <dbReference type="EMBL" id="MCC2167639.1"/>
    </source>
</evidence>
<protein>
    <recommendedName>
        <fullName evidence="4">YbbR-like protein</fullName>
    </recommendedName>
</protein>
<dbReference type="Gene3D" id="2.170.120.30">
    <property type="match status" value="2"/>
</dbReference>
<dbReference type="InterPro" id="IPR012505">
    <property type="entry name" value="YbbR"/>
</dbReference>
<keyword evidence="3" id="KW-1185">Reference proteome</keyword>
<keyword evidence="1" id="KW-0812">Transmembrane</keyword>
<evidence type="ECO:0000313" key="3">
    <source>
        <dbReference type="Proteomes" id="UP001199355"/>
    </source>
</evidence>
<reference evidence="2 3" key="1">
    <citation type="submission" date="2021-10" db="EMBL/GenBank/DDBJ databases">
        <title>Anaerobic single-cell dispensing facilitates the cultivation of human gut bacteria.</title>
        <authorList>
            <person name="Afrizal A."/>
        </authorList>
    </citation>
    <scope>NUCLEOTIDE SEQUENCE [LARGE SCALE GENOMIC DNA]</scope>
    <source>
        <strain evidence="2 3">CLA-AA-H244</strain>
    </source>
</reference>
<dbReference type="AlphaFoldDB" id="A0AAE3ATS8"/>
<dbReference type="RefSeq" id="WP_308728209.1">
    <property type="nucleotide sequence ID" value="NZ_JAJEQF010000017.1"/>
</dbReference>
<evidence type="ECO:0008006" key="4">
    <source>
        <dbReference type="Google" id="ProtNLM"/>
    </source>
</evidence>
<gene>
    <name evidence="2" type="ORF">LKD45_08045</name>
</gene>
<dbReference type="InterPro" id="IPR053154">
    <property type="entry name" value="c-di-AMP_regulator"/>
</dbReference>
<dbReference type="Proteomes" id="UP001199355">
    <property type="component" value="Unassembled WGS sequence"/>
</dbReference>
<dbReference type="Gene3D" id="2.170.120.40">
    <property type="entry name" value="YbbR-like domain"/>
    <property type="match status" value="2"/>
</dbReference>
<sequence>MKSKLMHNLGLKIMAVLISVVLWMLAVDINDPVINKYINNVQVQLTNTGALTGQGKTYRIVDNSDTIRVSVRAPKSAISAIDAQSVTAKADLSEITDDGRVPIELSLSSGLDVEKITSDRQYVQLQVENKKTRQLSIEVAKNGTLPDGYATGRIDMETNTLSISGPESAVNAVSRAVVDISLDNVTANVEIDATIRLLDADGNEITSSEIRKNVDSVKVTVPILETKEVTISASAIGEPADGYEQTGTVTVSPATVKIAGRAAVLDKISEITIPAEELDLTDATAPVTNTIDIREYLPSDISLADADFDGTVTVSADIEQIRRKTISFDADSVQLLNIPDGWLAEAVSGQNLQLTVRGLQDNLNNVDAGTITPHADLSALIDENGTVTAGEQEVTVKFLLPASVDQVNVVTMQVHLTQLAASNTDEQGAQ</sequence>
<keyword evidence="1" id="KW-0472">Membrane</keyword>
<keyword evidence="1" id="KW-1133">Transmembrane helix</keyword>
<organism evidence="2 3">
    <name type="scientific">Gallintestinimicrobium propionicum</name>
    <dbReference type="NCBI Taxonomy" id="2981770"/>
    <lineage>
        <taxon>Bacteria</taxon>
        <taxon>Bacillati</taxon>
        <taxon>Bacillota</taxon>
        <taxon>Clostridia</taxon>
        <taxon>Lachnospirales</taxon>
        <taxon>Lachnospiraceae</taxon>
        <taxon>Gallintestinimicrobium</taxon>
    </lineage>
</organism>
<name>A0AAE3ATS8_9FIRM</name>